<evidence type="ECO:0000256" key="1">
    <source>
        <dbReference type="ARBA" id="ARBA00004370"/>
    </source>
</evidence>
<dbReference type="InterPro" id="IPR005828">
    <property type="entry name" value="MFS_sugar_transport-like"/>
</dbReference>
<dbReference type="Gene3D" id="1.20.1250.20">
    <property type="entry name" value="MFS general substrate transporter like domains"/>
    <property type="match status" value="1"/>
</dbReference>
<feature type="signal peptide" evidence="5">
    <location>
        <begin position="1"/>
        <end position="24"/>
    </location>
</feature>
<evidence type="ECO:0000256" key="2">
    <source>
        <dbReference type="ARBA" id="ARBA00022692"/>
    </source>
</evidence>
<evidence type="ECO:0000313" key="7">
    <source>
        <dbReference type="Proteomes" id="UP000479190"/>
    </source>
</evidence>
<name>A0A6H5IDE2_9HYME</name>
<dbReference type="Proteomes" id="UP000479190">
    <property type="component" value="Unassembled WGS sequence"/>
</dbReference>
<protein>
    <recommendedName>
        <fullName evidence="8">Major facilitator superfamily (MFS) profile domain-containing protein</fullName>
    </recommendedName>
</protein>
<keyword evidence="7" id="KW-1185">Reference proteome</keyword>
<feature type="chain" id="PRO_5026197593" description="Major facilitator superfamily (MFS) profile domain-containing protein" evidence="5">
    <location>
        <begin position="25"/>
        <end position="96"/>
    </location>
</feature>
<dbReference type="Pfam" id="PF00083">
    <property type="entry name" value="Sugar_tr"/>
    <property type="match status" value="1"/>
</dbReference>
<reference evidence="6 7" key="1">
    <citation type="submission" date="2020-02" db="EMBL/GenBank/DDBJ databases">
        <authorList>
            <person name="Ferguson B K."/>
        </authorList>
    </citation>
    <scope>NUCLEOTIDE SEQUENCE [LARGE SCALE GENOMIC DNA]</scope>
</reference>
<evidence type="ECO:0000256" key="5">
    <source>
        <dbReference type="SAM" id="SignalP"/>
    </source>
</evidence>
<keyword evidence="4" id="KW-0472">Membrane</keyword>
<organism evidence="6 7">
    <name type="scientific">Trichogramma brassicae</name>
    <dbReference type="NCBI Taxonomy" id="86971"/>
    <lineage>
        <taxon>Eukaryota</taxon>
        <taxon>Metazoa</taxon>
        <taxon>Ecdysozoa</taxon>
        <taxon>Arthropoda</taxon>
        <taxon>Hexapoda</taxon>
        <taxon>Insecta</taxon>
        <taxon>Pterygota</taxon>
        <taxon>Neoptera</taxon>
        <taxon>Endopterygota</taxon>
        <taxon>Hymenoptera</taxon>
        <taxon>Apocrita</taxon>
        <taxon>Proctotrupomorpha</taxon>
        <taxon>Chalcidoidea</taxon>
        <taxon>Trichogrammatidae</taxon>
        <taxon>Trichogramma</taxon>
    </lineage>
</organism>
<evidence type="ECO:0000313" key="6">
    <source>
        <dbReference type="EMBL" id="CAB0035972.1"/>
    </source>
</evidence>
<sequence length="96" mass="11273">MKIFGYVAIGFNLLFLLLFPLVPDSPYRYITIGRLDKAEASLAWLRRRADVKAELQQLQDYVESSRVSLLERMREFKDPSEFARALDFRVVKSRKC</sequence>
<comment type="subcellular location">
    <subcellularLocation>
        <location evidence="1">Membrane</location>
    </subcellularLocation>
</comment>
<evidence type="ECO:0000256" key="4">
    <source>
        <dbReference type="ARBA" id="ARBA00023136"/>
    </source>
</evidence>
<gene>
    <name evidence="6" type="ORF">TBRA_LOCUS7855</name>
</gene>
<proteinExistence type="predicted"/>
<keyword evidence="5" id="KW-0732">Signal</keyword>
<keyword evidence="2" id="KW-0812">Transmembrane</keyword>
<evidence type="ECO:0000256" key="3">
    <source>
        <dbReference type="ARBA" id="ARBA00022989"/>
    </source>
</evidence>
<dbReference type="GO" id="GO:0022857">
    <property type="term" value="F:transmembrane transporter activity"/>
    <property type="evidence" value="ECO:0007669"/>
    <property type="project" value="InterPro"/>
</dbReference>
<evidence type="ECO:0008006" key="8">
    <source>
        <dbReference type="Google" id="ProtNLM"/>
    </source>
</evidence>
<accession>A0A6H5IDE2</accession>
<keyword evidence="3" id="KW-1133">Transmembrane helix</keyword>
<dbReference type="OrthoDB" id="8120565at2759"/>
<dbReference type="GO" id="GO:0016020">
    <property type="term" value="C:membrane"/>
    <property type="evidence" value="ECO:0007669"/>
    <property type="project" value="UniProtKB-SubCell"/>
</dbReference>
<dbReference type="InterPro" id="IPR036259">
    <property type="entry name" value="MFS_trans_sf"/>
</dbReference>
<dbReference type="EMBL" id="CADCXV010000806">
    <property type="protein sequence ID" value="CAB0035972.1"/>
    <property type="molecule type" value="Genomic_DNA"/>
</dbReference>
<dbReference type="AlphaFoldDB" id="A0A6H5IDE2"/>